<proteinExistence type="predicted"/>
<reference evidence="1 2" key="1">
    <citation type="submission" date="2017-12" db="EMBL/GenBank/DDBJ databases">
        <title>FDA dAtabase for Regulatory Grade micrObial Sequences (FDA-ARGOS): Supporting development and validation of Infectious Disease Dx tests.</title>
        <authorList>
            <person name="Hoffmann M."/>
            <person name="Allard M."/>
            <person name="Evans P."/>
            <person name="Brown E."/>
            <person name="Tallon L."/>
            <person name="Sadzewicz L."/>
            <person name="Sengamalay N."/>
            <person name="Ott S."/>
            <person name="Godinez A."/>
            <person name="Nagaraj S."/>
            <person name="Vavikolanu K."/>
            <person name="Aluvathingal J."/>
            <person name="Nadendla S."/>
            <person name="Sichtig H."/>
        </authorList>
    </citation>
    <scope>NUCLEOTIDE SEQUENCE [LARGE SCALE GENOMIC DNA]</scope>
    <source>
        <strain evidence="1 2">FDAARGOS_148</strain>
    </source>
</reference>
<dbReference type="AlphaFoldDB" id="A0A2K0A5B7"/>
<sequence length="109" mass="12172">MVQDTYDALNKLALTSYDTSNATLIATVGMNNKGIYMINALFEELLLKNKNQIVIKKKELVSLNMLIALASASEHTEYIISNASNRALISNKQHSNLISIFQILLLFLL</sequence>
<dbReference type="Proteomes" id="UP000053523">
    <property type="component" value="Unassembled WGS sequence"/>
</dbReference>
<evidence type="ECO:0000313" key="1">
    <source>
        <dbReference type="EMBL" id="PNN20213.1"/>
    </source>
</evidence>
<gene>
    <name evidence="1" type="ORF">AL503_005160</name>
</gene>
<dbReference type="RefSeq" id="WP_037552410.1">
    <property type="nucleotide sequence ID" value="NZ_CAJCGD010000005.1"/>
</dbReference>
<protein>
    <submittedName>
        <fullName evidence="1">Uncharacterized protein</fullName>
    </submittedName>
</protein>
<organism evidence="1 2">
    <name type="scientific">Staphylococcus haemolyticus</name>
    <dbReference type="NCBI Taxonomy" id="1283"/>
    <lineage>
        <taxon>Bacteria</taxon>
        <taxon>Bacillati</taxon>
        <taxon>Bacillota</taxon>
        <taxon>Bacilli</taxon>
        <taxon>Bacillales</taxon>
        <taxon>Staphylococcaceae</taxon>
        <taxon>Staphylococcus</taxon>
    </lineage>
</organism>
<name>A0A2K0A5B7_STAHA</name>
<dbReference type="EMBL" id="LORN02000015">
    <property type="protein sequence ID" value="PNN20213.1"/>
    <property type="molecule type" value="Genomic_DNA"/>
</dbReference>
<accession>A0A2K0A5B7</accession>
<evidence type="ECO:0000313" key="2">
    <source>
        <dbReference type="Proteomes" id="UP000053523"/>
    </source>
</evidence>
<comment type="caution">
    <text evidence="1">The sequence shown here is derived from an EMBL/GenBank/DDBJ whole genome shotgun (WGS) entry which is preliminary data.</text>
</comment>